<evidence type="ECO:0000256" key="3">
    <source>
        <dbReference type="ARBA" id="ARBA00023125"/>
    </source>
</evidence>
<dbReference type="Gene3D" id="1.10.10.10">
    <property type="entry name" value="Winged helix-like DNA-binding domain superfamily/Winged helix DNA-binding domain"/>
    <property type="match status" value="1"/>
</dbReference>
<gene>
    <name evidence="6" type="ORF">NBZ79_14935</name>
</gene>
<dbReference type="CDD" id="cd08417">
    <property type="entry name" value="PBP2_Nitroaromatics_like"/>
    <property type="match status" value="1"/>
</dbReference>
<proteinExistence type="inferred from homology"/>
<dbReference type="InterPro" id="IPR050389">
    <property type="entry name" value="LysR-type_TF"/>
</dbReference>
<dbReference type="InterPro" id="IPR000847">
    <property type="entry name" value="LysR_HTH_N"/>
</dbReference>
<evidence type="ECO:0000256" key="1">
    <source>
        <dbReference type="ARBA" id="ARBA00009437"/>
    </source>
</evidence>
<protein>
    <submittedName>
        <fullName evidence="6">LysR family transcriptional regulator</fullName>
    </submittedName>
</protein>
<evidence type="ECO:0000259" key="5">
    <source>
        <dbReference type="PROSITE" id="PS50931"/>
    </source>
</evidence>
<comment type="similarity">
    <text evidence="1">Belongs to the LysR transcriptional regulatory family.</text>
</comment>
<keyword evidence="7" id="KW-1185">Reference proteome</keyword>
<dbReference type="RefSeq" id="WP_251933340.1">
    <property type="nucleotide sequence ID" value="NZ_CP098747.1"/>
</dbReference>
<dbReference type="SUPFAM" id="SSF46785">
    <property type="entry name" value="Winged helix' DNA-binding domain"/>
    <property type="match status" value="1"/>
</dbReference>
<dbReference type="EMBL" id="CP098747">
    <property type="protein sequence ID" value="USG60459.1"/>
    <property type="molecule type" value="Genomic_DNA"/>
</dbReference>
<keyword evidence="2" id="KW-0805">Transcription regulation</keyword>
<dbReference type="Pfam" id="PF00126">
    <property type="entry name" value="HTH_1"/>
    <property type="match status" value="1"/>
</dbReference>
<dbReference type="Gene3D" id="3.40.190.10">
    <property type="entry name" value="Periplasmic binding protein-like II"/>
    <property type="match status" value="2"/>
</dbReference>
<sequence>MKLKNLDLNLFVTFDAVYTHRNLTLAASALNVTQPAVSNSLARLRDRFNDPLFVHAGRKMNPTPLAQKMIGPTRQALRLLQAGIEEEDKFNPQTSDKVVRIGIGDIGETILLPKLVERLHRFAPLMKVQAFHVPRRSIAKKLALGEIDFAVDIPLPPNPELQNRLLMSDKQVCVVGPSHPLAKKSSLSLEAYLALSHILVSSRQRGSGAVDIELGNLGPTRNIMVRFQHYQAAFHLVQRTDLALTAPLQLTRMYNCHVFSLPLAVPNLDFYLYWHKSTAQAKTTLWLRDLILEAVA</sequence>
<dbReference type="PROSITE" id="PS50931">
    <property type="entry name" value="HTH_LYSR"/>
    <property type="match status" value="1"/>
</dbReference>
<organism evidence="6 7">
    <name type="scientific">Sneathiella marina</name>
    <dbReference type="NCBI Taxonomy" id="2950108"/>
    <lineage>
        <taxon>Bacteria</taxon>
        <taxon>Pseudomonadati</taxon>
        <taxon>Pseudomonadota</taxon>
        <taxon>Alphaproteobacteria</taxon>
        <taxon>Sneathiellales</taxon>
        <taxon>Sneathiellaceae</taxon>
        <taxon>Sneathiella</taxon>
    </lineage>
</organism>
<dbReference type="InterPro" id="IPR037402">
    <property type="entry name" value="YidZ_PBP2"/>
</dbReference>
<dbReference type="PRINTS" id="PR00039">
    <property type="entry name" value="HTHLYSR"/>
</dbReference>
<keyword evidence="4" id="KW-0804">Transcription</keyword>
<dbReference type="PANTHER" id="PTHR30118">
    <property type="entry name" value="HTH-TYPE TRANSCRIPTIONAL REGULATOR LEUO-RELATED"/>
    <property type="match status" value="1"/>
</dbReference>
<dbReference type="InterPro" id="IPR036388">
    <property type="entry name" value="WH-like_DNA-bd_sf"/>
</dbReference>
<evidence type="ECO:0000256" key="2">
    <source>
        <dbReference type="ARBA" id="ARBA00023015"/>
    </source>
</evidence>
<evidence type="ECO:0000313" key="7">
    <source>
        <dbReference type="Proteomes" id="UP001056291"/>
    </source>
</evidence>
<accession>A0ABY4W0H2</accession>
<feature type="domain" description="HTH lysR-type" evidence="5">
    <location>
        <begin position="6"/>
        <end position="63"/>
    </location>
</feature>
<reference evidence="6" key="1">
    <citation type="submission" date="2022-06" db="EMBL/GenBank/DDBJ databases">
        <title>Sneathiella actinostolidae sp. nov., isolated from a sea anemonein the Western Pacific Ocean.</title>
        <authorList>
            <person name="Wei M.J."/>
        </authorList>
    </citation>
    <scope>NUCLEOTIDE SEQUENCE</scope>
    <source>
        <strain evidence="6">PHK-P5</strain>
    </source>
</reference>
<evidence type="ECO:0000256" key="4">
    <source>
        <dbReference type="ARBA" id="ARBA00023163"/>
    </source>
</evidence>
<name>A0ABY4W0H2_9PROT</name>
<dbReference type="PANTHER" id="PTHR30118:SF15">
    <property type="entry name" value="TRANSCRIPTIONAL REGULATORY PROTEIN"/>
    <property type="match status" value="1"/>
</dbReference>
<evidence type="ECO:0000313" key="6">
    <source>
        <dbReference type="EMBL" id="USG60459.1"/>
    </source>
</evidence>
<dbReference type="InterPro" id="IPR036390">
    <property type="entry name" value="WH_DNA-bd_sf"/>
</dbReference>
<dbReference type="Proteomes" id="UP001056291">
    <property type="component" value="Chromosome"/>
</dbReference>
<keyword evidence="3" id="KW-0238">DNA-binding</keyword>
<dbReference type="InterPro" id="IPR005119">
    <property type="entry name" value="LysR_subst-bd"/>
</dbReference>
<dbReference type="Pfam" id="PF03466">
    <property type="entry name" value="LysR_substrate"/>
    <property type="match status" value="1"/>
</dbReference>
<dbReference type="SUPFAM" id="SSF53850">
    <property type="entry name" value="Periplasmic binding protein-like II"/>
    <property type="match status" value="1"/>
</dbReference>